<accession>A0A9P0Z8D4</accession>
<dbReference type="PANTHER" id="PTHR11439">
    <property type="entry name" value="GAG-POL-RELATED RETROTRANSPOSON"/>
    <property type="match status" value="1"/>
</dbReference>
<dbReference type="GO" id="GO:0004190">
    <property type="term" value="F:aspartic-type endopeptidase activity"/>
    <property type="evidence" value="ECO:0007669"/>
    <property type="project" value="UniProtKB-KW"/>
</dbReference>
<dbReference type="InterPro" id="IPR057670">
    <property type="entry name" value="SH3_retrovirus"/>
</dbReference>
<reference evidence="3" key="1">
    <citation type="submission" date="2022-07" db="EMBL/GenBank/DDBJ databases">
        <authorList>
            <person name="Macas J."/>
            <person name="Novak P."/>
            <person name="Neumann P."/>
        </authorList>
    </citation>
    <scope>NUCLEOTIDE SEQUENCE</scope>
</reference>
<dbReference type="OrthoDB" id="1305950at2759"/>
<gene>
    <name evidence="3" type="ORF">CEURO_LOCUS10927</name>
</gene>
<dbReference type="CDD" id="cd09272">
    <property type="entry name" value="RNase_HI_RT_Ty1"/>
    <property type="match status" value="1"/>
</dbReference>
<dbReference type="InterPro" id="IPR013103">
    <property type="entry name" value="RVT_2"/>
</dbReference>
<dbReference type="Proteomes" id="UP001152484">
    <property type="component" value="Unassembled WGS sequence"/>
</dbReference>
<dbReference type="PANTHER" id="PTHR11439:SF498">
    <property type="entry name" value="DNAK FAMILY PROTEIN"/>
    <property type="match status" value="1"/>
</dbReference>
<dbReference type="InterPro" id="IPR025724">
    <property type="entry name" value="GAG-pre-integrase_dom"/>
</dbReference>
<dbReference type="SUPFAM" id="SSF53098">
    <property type="entry name" value="Ribonuclease H-like"/>
    <property type="match status" value="1"/>
</dbReference>
<dbReference type="Pfam" id="PF25597">
    <property type="entry name" value="SH3_retrovirus"/>
    <property type="match status" value="1"/>
</dbReference>
<keyword evidence="4" id="KW-1185">Reference proteome</keyword>
<dbReference type="InterPro" id="IPR001584">
    <property type="entry name" value="Integrase_cat-core"/>
</dbReference>
<name>A0A9P0Z8D4_CUSEU</name>
<dbReference type="Gene3D" id="3.30.420.10">
    <property type="entry name" value="Ribonuclease H-like superfamily/Ribonuclease H"/>
    <property type="match status" value="1"/>
</dbReference>
<comment type="caution">
    <text evidence="3">The sequence shown here is derived from an EMBL/GenBank/DDBJ whole genome shotgun (WGS) entry which is preliminary data.</text>
</comment>
<dbReference type="Pfam" id="PF13976">
    <property type="entry name" value="gag_pre-integrs"/>
    <property type="match status" value="1"/>
</dbReference>
<feature type="domain" description="Integrase catalytic" evidence="2">
    <location>
        <begin position="176"/>
        <end position="339"/>
    </location>
</feature>
<dbReference type="SUPFAM" id="SSF56672">
    <property type="entry name" value="DNA/RNA polymerases"/>
    <property type="match status" value="1"/>
</dbReference>
<dbReference type="InterPro" id="IPR012337">
    <property type="entry name" value="RNaseH-like_sf"/>
</dbReference>
<dbReference type="PROSITE" id="PS50994">
    <property type="entry name" value="INTEGRASE"/>
    <property type="match status" value="1"/>
</dbReference>
<sequence>MIYDASLYTSQTKDVSINIQLPTGKYISATKIGNITLNSNLTLYNVLYVPNFTFNLISISSLTCHDNISVYFSSNRAILQDHLTSKMIGFADLRNGLYYYNPDSFLDHFSTAYSVDSQNTVSITTLWHFRLGHLPFNKLFMLPDCNVSNNEKHCSPCDICHFAKQKKLPFPISTAHASNPFDLIHMDVWGPYKVTSYTGFKYFLTILDDYTRCTWVFLLKTKSEVKFHMLNFYTFIETQFHKKIKVIRTDNGTEFIFPEFYNSKGIMHQLSCVETPQQNGRVERKHQHILQIARALLFQSCLPLTFWSDCILTAVHTINRLPTNILNNKSPFEMLYNHVPDYTHLKVFGCLAFASTISSNRSKFDSRAHKCIFIGYPLGSKGYKLYDLTTHKTFVSRNVKFYEMTFPYKTTHYDNIFISDSIETNNDHTINDYLNTISNTAPQTVNENNNTHIAPTITNYLDNQINEEFNLFQFDNISSNADDSSSMLHTDTFQNHENVPEDSTQRKSTRVRSIHIHLRNFDYKLPNSLLPNNSKPSCNMIRYPIQNYISYNNLHSSHHCFIASLSKTSEPKTYKQAINFPEWKNAMNDEIKALEHNNTWTLVDLPSNQHTIGCKWIFKTKLKADGSLDKYKARLVAKGYTQEEGLDYFDTFSPVVKLTTVRILLAITSSKNWHLHQLDVNNAFLHGDLNENIYMEPSPGYLPNNDNSVCKLLKSIYGLKQASRQWYFKLSEALKLSGYTQSQADFSLFTKVNNTSFTVILLYLDDLILAGNDMNEINAIKSFLHQKFTIKDLGKLKYILGIEIARSKTGIILNQRKYTLDILSDFGYLSSKPFSTPMDTKLKLSKHNGTVLNDPKTYRTLIGRLLYLTVTRPDIAYSVQTLSQFLSSPTNIHMAAAHRVLRYLKSSPGKGLIYSSNSSFNIQAYTDSDWGSCVDTRKSISGYCFYLGDSLISWKSKKQPEISRSSTEAEYRAAANAVCEAQWIVYILHDLQIKNSLPITLYTDNKSTYHLAYNPIQHQRTKHIELDCHLIREKINSGLIKLEHISNTYQLADIYTKSLGNPLFKQFADKMNSKTSMIIFRFSIFFFSAIYLHRLRICSLYFQEELGS</sequence>
<organism evidence="3 4">
    <name type="scientific">Cuscuta europaea</name>
    <name type="common">European dodder</name>
    <dbReference type="NCBI Taxonomy" id="41803"/>
    <lineage>
        <taxon>Eukaryota</taxon>
        <taxon>Viridiplantae</taxon>
        <taxon>Streptophyta</taxon>
        <taxon>Embryophyta</taxon>
        <taxon>Tracheophyta</taxon>
        <taxon>Spermatophyta</taxon>
        <taxon>Magnoliopsida</taxon>
        <taxon>eudicotyledons</taxon>
        <taxon>Gunneridae</taxon>
        <taxon>Pentapetalae</taxon>
        <taxon>asterids</taxon>
        <taxon>lamiids</taxon>
        <taxon>Solanales</taxon>
        <taxon>Convolvulaceae</taxon>
        <taxon>Cuscuteae</taxon>
        <taxon>Cuscuta</taxon>
        <taxon>Cuscuta subgen. Cuscuta</taxon>
    </lineage>
</organism>
<dbReference type="GO" id="GO:0015074">
    <property type="term" value="P:DNA integration"/>
    <property type="evidence" value="ECO:0007669"/>
    <property type="project" value="InterPro"/>
</dbReference>
<evidence type="ECO:0000313" key="4">
    <source>
        <dbReference type="Proteomes" id="UP001152484"/>
    </source>
</evidence>
<dbReference type="InterPro" id="IPR036397">
    <property type="entry name" value="RNaseH_sf"/>
</dbReference>
<dbReference type="EMBL" id="CAMAPE010000020">
    <property type="protein sequence ID" value="CAH9089475.1"/>
    <property type="molecule type" value="Genomic_DNA"/>
</dbReference>
<keyword evidence="1" id="KW-0645">Protease</keyword>
<dbReference type="InterPro" id="IPR054722">
    <property type="entry name" value="PolX-like_BBD"/>
</dbReference>
<keyword evidence="1" id="KW-0378">Hydrolase</keyword>
<protein>
    <recommendedName>
        <fullName evidence="2">Integrase catalytic domain-containing protein</fullName>
    </recommendedName>
</protein>
<keyword evidence="1" id="KW-0064">Aspartyl protease</keyword>
<proteinExistence type="predicted"/>
<evidence type="ECO:0000256" key="1">
    <source>
        <dbReference type="ARBA" id="ARBA00022750"/>
    </source>
</evidence>
<evidence type="ECO:0000313" key="3">
    <source>
        <dbReference type="EMBL" id="CAH9089475.1"/>
    </source>
</evidence>
<dbReference type="Pfam" id="PF00665">
    <property type="entry name" value="rve"/>
    <property type="match status" value="1"/>
</dbReference>
<evidence type="ECO:0000259" key="2">
    <source>
        <dbReference type="PROSITE" id="PS50994"/>
    </source>
</evidence>
<dbReference type="Pfam" id="PF22936">
    <property type="entry name" value="Pol_BBD"/>
    <property type="match status" value="1"/>
</dbReference>
<dbReference type="GO" id="GO:0003676">
    <property type="term" value="F:nucleic acid binding"/>
    <property type="evidence" value="ECO:0007669"/>
    <property type="project" value="InterPro"/>
</dbReference>
<dbReference type="InterPro" id="IPR043502">
    <property type="entry name" value="DNA/RNA_pol_sf"/>
</dbReference>
<dbReference type="AlphaFoldDB" id="A0A9P0Z8D4"/>
<dbReference type="Pfam" id="PF07727">
    <property type="entry name" value="RVT_2"/>
    <property type="match status" value="1"/>
</dbReference>